<protein>
    <submittedName>
        <fullName evidence="1">Glutamate dehydrogenase 2</fullName>
    </submittedName>
</protein>
<organism evidence="1">
    <name type="scientific">Rhizophora mucronata</name>
    <name type="common">Asiatic mangrove</name>
    <dbReference type="NCBI Taxonomy" id="61149"/>
    <lineage>
        <taxon>Eukaryota</taxon>
        <taxon>Viridiplantae</taxon>
        <taxon>Streptophyta</taxon>
        <taxon>Embryophyta</taxon>
        <taxon>Tracheophyta</taxon>
        <taxon>Spermatophyta</taxon>
        <taxon>Magnoliopsida</taxon>
        <taxon>eudicotyledons</taxon>
        <taxon>Gunneridae</taxon>
        <taxon>Pentapetalae</taxon>
        <taxon>rosids</taxon>
        <taxon>fabids</taxon>
        <taxon>Malpighiales</taxon>
        <taxon>Rhizophoraceae</taxon>
        <taxon>Rhizophora</taxon>
    </lineage>
</organism>
<dbReference type="EMBL" id="GGEC01083817">
    <property type="protein sequence ID" value="MBX64301.1"/>
    <property type="molecule type" value="Transcribed_RNA"/>
</dbReference>
<name>A0A2P2QBD3_RHIMU</name>
<proteinExistence type="predicted"/>
<evidence type="ECO:0000313" key="1">
    <source>
        <dbReference type="EMBL" id="MBX64301.1"/>
    </source>
</evidence>
<sequence length="122" mass="12896">MSGSTITPFLCRISSASGSVGWFAASTMNLAFTSAAFCLFRTPPKAHGIRTSHSCTSNSLGSIESPPWKPFKLRVDSLCLSNSGMSIPLRFLTAPVMSLTAITFPPLSCMSLAAQVPTLPKP</sequence>
<accession>A0A2P2QBD3</accession>
<reference evidence="1" key="1">
    <citation type="submission" date="2018-02" db="EMBL/GenBank/DDBJ databases">
        <title>Rhizophora mucronata_Transcriptome.</title>
        <authorList>
            <person name="Meera S.P."/>
            <person name="Sreeshan A."/>
            <person name="Augustine A."/>
        </authorList>
    </citation>
    <scope>NUCLEOTIDE SEQUENCE</scope>
    <source>
        <tissue evidence="1">Leaf</tissue>
    </source>
</reference>
<dbReference type="AlphaFoldDB" id="A0A2P2QBD3"/>